<sequence length="32" mass="3686">MPITFSSPCFNSRINHCLSISVLNKLELYMIN</sequence>
<name>A0A2P2R2F8_RHIMU</name>
<reference evidence="1" key="1">
    <citation type="submission" date="2018-02" db="EMBL/GenBank/DDBJ databases">
        <title>Rhizophora mucronata_Transcriptome.</title>
        <authorList>
            <person name="Meera S.P."/>
            <person name="Sreeshan A."/>
            <person name="Augustine A."/>
        </authorList>
    </citation>
    <scope>NUCLEOTIDE SEQUENCE</scope>
    <source>
        <tissue evidence="1">Leaf</tissue>
    </source>
</reference>
<dbReference type="EMBL" id="GGEC01092972">
    <property type="protein sequence ID" value="MBX73456.1"/>
    <property type="molecule type" value="Transcribed_RNA"/>
</dbReference>
<dbReference type="AlphaFoldDB" id="A0A2P2R2F8"/>
<evidence type="ECO:0000313" key="1">
    <source>
        <dbReference type="EMBL" id="MBX73456.1"/>
    </source>
</evidence>
<proteinExistence type="predicted"/>
<accession>A0A2P2R2F8</accession>
<organism evidence="1">
    <name type="scientific">Rhizophora mucronata</name>
    <name type="common">Asiatic mangrove</name>
    <dbReference type="NCBI Taxonomy" id="61149"/>
    <lineage>
        <taxon>Eukaryota</taxon>
        <taxon>Viridiplantae</taxon>
        <taxon>Streptophyta</taxon>
        <taxon>Embryophyta</taxon>
        <taxon>Tracheophyta</taxon>
        <taxon>Spermatophyta</taxon>
        <taxon>Magnoliopsida</taxon>
        <taxon>eudicotyledons</taxon>
        <taxon>Gunneridae</taxon>
        <taxon>Pentapetalae</taxon>
        <taxon>rosids</taxon>
        <taxon>fabids</taxon>
        <taxon>Malpighiales</taxon>
        <taxon>Rhizophoraceae</taxon>
        <taxon>Rhizophora</taxon>
    </lineage>
</organism>
<protein>
    <submittedName>
        <fullName evidence="1">Uncharacterized protein</fullName>
    </submittedName>
</protein>